<dbReference type="GO" id="GO:0016787">
    <property type="term" value="F:hydrolase activity"/>
    <property type="evidence" value="ECO:0007669"/>
    <property type="project" value="UniProtKB-KW"/>
</dbReference>
<feature type="domain" description="AB hydrolase-1" evidence="1">
    <location>
        <begin position="25"/>
        <end position="145"/>
    </location>
</feature>
<organism evidence="2 3">
    <name type="scientific">Chryseosolibacter histidini</name>
    <dbReference type="NCBI Taxonomy" id="2782349"/>
    <lineage>
        <taxon>Bacteria</taxon>
        <taxon>Pseudomonadati</taxon>
        <taxon>Bacteroidota</taxon>
        <taxon>Cytophagia</taxon>
        <taxon>Cytophagales</taxon>
        <taxon>Chryseotaleaceae</taxon>
        <taxon>Chryseosolibacter</taxon>
    </lineage>
</organism>
<dbReference type="RefSeq" id="WP_254160817.1">
    <property type="nucleotide sequence ID" value="NZ_JAHESF010000003.1"/>
</dbReference>
<dbReference type="Pfam" id="PF00561">
    <property type="entry name" value="Abhydrolase_1"/>
    <property type="match status" value="1"/>
</dbReference>
<keyword evidence="2" id="KW-0378">Hydrolase</keyword>
<sequence>MKTPEYREISTHQSSIFISKAGEGPPLLLLHGFPQTHLMWRNIMPLLSDNFTVVCADLPGYGRSGCPPSAPDHMPHAKRTMARALVDVMRQLGFQQFSVIGHDRGGRVAYRMALDHPEVIRSVAVLDILPTAEAWNRADKKFALDFWPWSLLAQAPPLPEKILERCSREIVDNALDEWGTPGEIFTPEIREAYYGSFNDPQRIHAICEEYRAAATVDPAHDLADLEKHRQIECPLLALWSKYLDLTHGAENILSMWNRWARNVQGANIPAGHFFPEEKPSETAALLRNFLRKHKSGI</sequence>
<dbReference type="InterPro" id="IPR029058">
    <property type="entry name" value="AB_hydrolase_fold"/>
</dbReference>
<comment type="caution">
    <text evidence="2">The sequence shown here is derived from an EMBL/GenBank/DDBJ whole genome shotgun (WGS) entry which is preliminary data.</text>
</comment>
<dbReference type="InterPro" id="IPR050266">
    <property type="entry name" value="AB_hydrolase_sf"/>
</dbReference>
<accession>A0AAP2DJ66</accession>
<dbReference type="PRINTS" id="PR00111">
    <property type="entry name" value="ABHYDROLASE"/>
</dbReference>
<dbReference type="InterPro" id="IPR000639">
    <property type="entry name" value="Epox_hydrolase-like"/>
</dbReference>
<dbReference type="InterPro" id="IPR000073">
    <property type="entry name" value="AB_hydrolase_1"/>
</dbReference>
<dbReference type="PANTHER" id="PTHR43798">
    <property type="entry name" value="MONOACYLGLYCEROL LIPASE"/>
    <property type="match status" value="1"/>
</dbReference>
<dbReference type="EMBL" id="JAHESF010000003">
    <property type="protein sequence ID" value="MBT1695967.1"/>
    <property type="molecule type" value="Genomic_DNA"/>
</dbReference>
<evidence type="ECO:0000313" key="3">
    <source>
        <dbReference type="Proteomes" id="UP001319200"/>
    </source>
</evidence>
<evidence type="ECO:0000259" key="1">
    <source>
        <dbReference type="Pfam" id="PF00561"/>
    </source>
</evidence>
<dbReference type="Gene3D" id="3.40.50.1820">
    <property type="entry name" value="alpha/beta hydrolase"/>
    <property type="match status" value="1"/>
</dbReference>
<evidence type="ECO:0000313" key="2">
    <source>
        <dbReference type="EMBL" id="MBT1695967.1"/>
    </source>
</evidence>
<dbReference type="Proteomes" id="UP001319200">
    <property type="component" value="Unassembled WGS sequence"/>
</dbReference>
<dbReference type="PRINTS" id="PR00412">
    <property type="entry name" value="EPOXHYDRLASE"/>
</dbReference>
<gene>
    <name evidence="2" type="ORF">KK083_03705</name>
</gene>
<proteinExistence type="predicted"/>
<protein>
    <submittedName>
        <fullName evidence="2">Alpha/beta hydrolase</fullName>
    </submittedName>
</protein>
<dbReference type="SUPFAM" id="SSF53474">
    <property type="entry name" value="alpha/beta-Hydrolases"/>
    <property type="match status" value="1"/>
</dbReference>
<dbReference type="AlphaFoldDB" id="A0AAP2DJ66"/>
<reference evidence="2 3" key="1">
    <citation type="submission" date="2021-05" db="EMBL/GenBank/DDBJ databases">
        <title>A Polyphasic approach of four new species of the genus Ohtaekwangia: Ohtaekwangia histidinii sp. nov., Ohtaekwangia cretensis sp. nov., Ohtaekwangia indiensis sp. nov., Ohtaekwangia reichenbachii sp. nov. from diverse environment.</title>
        <authorList>
            <person name="Octaviana S."/>
        </authorList>
    </citation>
    <scope>NUCLEOTIDE SEQUENCE [LARGE SCALE GENOMIC DNA]</scope>
    <source>
        <strain evidence="2 3">PWU4</strain>
    </source>
</reference>
<name>A0AAP2DJ66_9BACT</name>
<keyword evidence="3" id="KW-1185">Reference proteome</keyword>